<keyword evidence="2" id="KW-1133">Transmembrane helix</keyword>
<proteinExistence type="predicted"/>
<sequence length="74" mass="8150">MYIIVIGWLYVTVLMALTESSIVAGLLSLTFYGILPTALLVWLFGGPTRRRRAARIASENSEASGKDQPQPPDR</sequence>
<evidence type="ECO:0000256" key="2">
    <source>
        <dbReference type="SAM" id="Phobius"/>
    </source>
</evidence>
<comment type="caution">
    <text evidence="3">The sequence shown here is derived from an EMBL/GenBank/DDBJ whole genome shotgun (WGS) entry which is preliminary data.</text>
</comment>
<keyword evidence="2" id="KW-0472">Membrane</keyword>
<evidence type="ECO:0000313" key="3">
    <source>
        <dbReference type="EMBL" id="EXI90691.1"/>
    </source>
</evidence>
<evidence type="ECO:0008006" key="5">
    <source>
        <dbReference type="Google" id="ProtNLM"/>
    </source>
</evidence>
<dbReference type="Proteomes" id="UP000022141">
    <property type="component" value="Unassembled WGS sequence"/>
</dbReference>
<organism evidence="3 4">
    <name type="scientific">Accumulibacter regalis</name>
    <dbReference type="NCBI Taxonomy" id="522306"/>
    <lineage>
        <taxon>Bacteria</taxon>
        <taxon>Pseudomonadati</taxon>
        <taxon>Pseudomonadota</taxon>
        <taxon>Betaproteobacteria</taxon>
        <taxon>Candidatus Accumulibacter</taxon>
    </lineage>
</organism>
<evidence type="ECO:0000256" key="1">
    <source>
        <dbReference type="SAM" id="MobiDB-lite"/>
    </source>
</evidence>
<evidence type="ECO:0000313" key="4">
    <source>
        <dbReference type="Proteomes" id="UP000022141"/>
    </source>
</evidence>
<dbReference type="eggNOG" id="ENOG5032YR7">
    <property type="taxonomic scope" value="Bacteria"/>
</dbReference>
<dbReference type="AlphaFoldDB" id="A0A011PTG1"/>
<dbReference type="EMBL" id="JEMY01000004">
    <property type="protein sequence ID" value="EXI90691.1"/>
    <property type="molecule type" value="Genomic_DNA"/>
</dbReference>
<gene>
    <name evidence="3" type="ORF">AW11_00549</name>
</gene>
<protein>
    <recommendedName>
        <fullName evidence="5">Transmembrane protein</fullName>
    </recommendedName>
</protein>
<keyword evidence="2" id="KW-0812">Transmembrane</keyword>
<dbReference type="PATRIC" id="fig|1454004.3.peg.569"/>
<accession>A0A011PTG1</accession>
<feature type="region of interest" description="Disordered" evidence="1">
    <location>
        <begin position="55"/>
        <end position="74"/>
    </location>
</feature>
<reference evidence="3" key="1">
    <citation type="submission" date="2014-02" db="EMBL/GenBank/DDBJ databases">
        <title>Expanding our view of genomic diversity in Candidatus Accumulibacter clades.</title>
        <authorList>
            <person name="Skennerton C.T."/>
            <person name="Barr J.J."/>
            <person name="Slater F.R."/>
            <person name="Bond P.L."/>
            <person name="Tyson G.W."/>
        </authorList>
    </citation>
    <scope>NUCLEOTIDE SEQUENCE [LARGE SCALE GENOMIC DNA]</scope>
</reference>
<feature type="transmembrane region" description="Helical" evidence="2">
    <location>
        <begin position="22"/>
        <end position="45"/>
    </location>
</feature>
<name>A0A011PTG1_ACCRE</name>
<keyword evidence="4" id="KW-1185">Reference proteome</keyword>